<dbReference type="Pfam" id="PF05016">
    <property type="entry name" value="ParE_toxin"/>
    <property type="match status" value="1"/>
</dbReference>
<protein>
    <submittedName>
        <fullName evidence="3">Type II toxin-antitoxin system RelE/ParE family toxin</fullName>
    </submittedName>
</protein>
<gene>
    <name evidence="3" type="ORF">EBF16_11600</name>
</gene>
<dbReference type="InterPro" id="IPR051803">
    <property type="entry name" value="TA_system_RelE-like_toxin"/>
</dbReference>
<evidence type="ECO:0000313" key="3">
    <source>
        <dbReference type="EMBL" id="AYO77460.1"/>
    </source>
</evidence>
<dbReference type="PANTHER" id="PTHR33755">
    <property type="entry name" value="TOXIN PARE1-RELATED"/>
    <property type="match status" value="1"/>
</dbReference>
<name>A0A3G2UQI0_SPHYA</name>
<reference evidence="3 4" key="1">
    <citation type="submission" date="2018-10" db="EMBL/GenBank/DDBJ databases">
        <title>Characterization and genome analysis of a novel bacterium Sphingobium yanoikuyae SJTF8 capable of degrading PAHs.</title>
        <authorList>
            <person name="Yin C."/>
            <person name="Xiong W."/>
            <person name="Liang R."/>
        </authorList>
    </citation>
    <scope>NUCLEOTIDE SEQUENCE [LARGE SCALE GENOMIC DNA]</scope>
    <source>
        <strain evidence="3 4">SJTF8</strain>
    </source>
</reference>
<keyword evidence="2" id="KW-1277">Toxin-antitoxin system</keyword>
<sequence>MILQFSPAAEADLVDIAMFIAADDANRALTFVEELQTAWAILVDYPLAGIARPELGENLRSKPYRRYMIYYRIVGDAVRIERFLHGSRDPSGMER</sequence>
<dbReference type="EMBL" id="CP033230">
    <property type="protein sequence ID" value="AYO77460.1"/>
    <property type="molecule type" value="Genomic_DNA"/>
</dbReference>
<dbReference type="Proteomes" id="UP000280708">
    <property type="component" value="Chromosome"/>
</dbReference>
<dbReference type="InterPro" id="IPR035093">
    <property type="entry name" value="RelE/ParE_toxin_dom_sf"/>
</dbReference>
<dbReference type="RefSeq" id="WP_122129748.1">
    <property type="nucleotide sequence ID" value="NZ_CP033230.1"/>
</dbReference>
<dbReference type="PANTHER" id="PTHR33755:SF6">
    <property type="entry name" value="PLASMID STABILIZATION SYSTEM PROTEIN"/>
    <property type="match status" value="1"/>
</dbReference>
<evidence type="ECO:0000313" key="4">
    <source>
        <dbReference type="Proteomes" id="UP000280708"/>
    </source>
</evidence>
<organism evidence="3 4">
    <name type="scientific">Sphingobium yanoikuyae</name>
    <name type="common">Sphingomonas yanoikuyae</name>
    <dbReference type="NCBI Taxonomy" id="13690"/>
    <lineage>
        <taxon>Bacteria</taxon>
        <taxon>Pseudomonadati</taxon>
        <taxon>Pseudomonadota</taxon>
        <taxon>Alphaproteobacteria</taxon>
        <taxon>Sphingomonadales</taxon>
        <taxon>Sphingomonadaceae</taxon>
        <taxon>Sphingobium</taxon>
    </lineage>
</organism>
<evidence type="ECO:0000256" key="2">
    <source>
        <dbReference type="ARBA" id="ARBA00022649"/>
    </source>
</evidence>
<comment type="similarity">
    <text evidence="1">Belongs to the RelE toxin family.</text>
</comment>
<dbReference type="InterPro" id="IPR007712">
    <property type="entry name" value="RelE/ParE_toxin"/>
</dbReference>
<proteinExistence type="inferred from homology"/>
<evidence type="ECO:0000256" key="1">
    <source>
        <dbReference type="ARBA" id="ARBA00006226"/>
    </source>
</evidence>
<accession>A0A3G2UQI0</accession>
<dbReference type="AlphaFoldDB" id="A0A3G2UQI0"/>
<dbReference type="Gene3D" id="3.30.2310.20">
    <property type="entry name" value="RelE-like"/>
    <property type="match status" value="1"/>
</dbReference>